<evidence type="ECO:0000313" key="2">
    <source>
        <dbReference type="Proteomes" id="UP000002908"/>
    </source>
</evidence>
<protein>
    <submittedName>
        <fullName evidence="1">Uncharacterized protein</fullName>
    </submittedName>
</protein>
<keyword evidence="2" id="KW-1185">Reference proteome</keyword>
<dbReference type="RefSeq" id="YP_007236994.1">
    <property type="nucleotide sequence ID" value="NC_019919.2"/>
</dbReference>
<accession>I7J3S7</accession>
<dbReference type="Proteomes" id="UP000002908">
    <property type="component" value="Segment"/>
</dbReference>
<dbReference type="KEGG" id="vg:14296698"/>
<dbReference type="EMBL" id="HE956708">
    <property type="protein sequence ID" value="CCI88443.1"/>
    <property type="molecule type" value="Genomic_DNA"/>
</dbReference>
<dbReference type="GeneID" id="14296698"/>
<proteinExistence type="predicted"/>
<evidence type="ECO:0000313" key="1">
    <source>
        <dbReference type="EMBL" id="CCI88443.1"/>
    </source>
</evidence>
<name>I7J3S7_9CAUD</name>
<organism evidence="1 2">
    <name type="scientific">Yersinia phage phiR2-01</name>
    <dbReference type="NCBI Taxonomy" id="1206557"/>
    <lineage>
        <taxon>Viruses</taxon>
        <taxon>Duplodnaviria</taxon>
        <taxon>Heunggongvirae</taxon>
        <taxon>Uroviricota</taxon>
        <taxon>Caudoviricetes</taxon>
        <taxon>Demerecviridae</taxon>
        <taxon>Markadamsvirinae</taxon>
        <taxon>Epseptimavirus</taxon>
        <taxon>Epseptimavirus R201</taxon>
    </lineage>
</organism>
<dbReference type="OrthoDB" id="17413at10239"/>
<sequence>MTIDGTRYLLDDFGKEFVIDGIYDNVAPFSDITSRAQTFDESWREEWKSY</sequence>
<reference evidence="1" key="1">
    <citation type="submission" date="2016-03" db="EMBL/GenBank/DDBJ databases">
        <title>Genomic, physiological and proteomic characterization of the T5-like bacteriophage phiR2-01 infecting Yersinia enterocolitia.</title>
        <authorList>
            <person name="Pajunen M.I."/>
            <person name="Happonen L.J."/>
            <person name="Jun J.W."/>
            <person name="Malmstrom J."/>
            <person name="Nawaz A."/>
            <person name="Mattinen L."/>
            <person name="Skurnik M."/>
        </authorList>
    </citation>
    <scope>NUCLEOTIDE SEQUENCE</scope>
</reference>
<gene>
    <name evidence="1" type="primary">g015</name>
    <name evidence="1" type="ORF">BN79_015</name>
</gene>